<keyword evidence="1" id="KW-0812">Transmembrane</keyword>
<dbReference type="RefSeq" id="WP_271349718.1">
    <property type="nucleotide sequence ID" value="NZ_JAQJZJ010000012.1"/>
</dbReference>
<dbReference type="Proteomes" id="UP001212042">
    <property type="component" value="Unassembled WGS sequence"/>
</dbReference>
<evidence type="ECO:0000256" key="1">
    <source>
        <dbReference type="SAM" id="Phobius"/>
    </source>
</evidence>
<evidence type="ECO:0000313" key="2">
    <source>
        <dbReference type="EMBL" id="MDA7088828.1"/>
    </source>
</evidence>
<name>A0ABT4XL43_9PSED</name>
<gene>
    <name evidence="2" type="ORF">PH586_20830</name>
</gene>
<sequence>MKMPPLRVQHGLIFVVVALLFFAWGAWLMRPQPAAAPLPWLAEWQAAVLEPLADDRLSLAMLRVQADGELWLQPPRLLYRADWQASGTPWTLEAELGLSEAERDSLMAAVGVGVRDAEQPLSKQLLAELGTHAVVALSLKPQQAVAAEQLVSSIGQPRLRLELGAGQAWVYPEAGLTAHTEDDQLQLLRVVPRDALHQRQRNP</sequence>
<evidence type="ECO:0008006" key="4">
    <source>
        <dbReference type="Google" id="ProtNLM"/>
    </source>
</evidence>
<organism evidence="2 3">
    <name type="scientific">Pseudomonas aestuarii</name>
    <dbReference type="NCBI Taxonomy" id="3018340"/>
    <lineage>
        <taxon>Bacteria</taxon>
        <taxon>Pseudomonadati</taxon>
        <taxon>Pseudomonadota</taxon>
        <taxon>Gammaproteobacteria</taxon>
        <taxon>Pseudomonadales</taxon>
        <taxon>Pseudomonadaceae</taxon>
        <taxon>Pseudomonas</taxon>
    </lineage>
</organism>
<keyword evidence="1" id="KW-0472">Membrane</keyword>
<evidence type="ECO:0000313" key="3">
    <source>
        <dbReference type="Proteomes" id="UP001212042"/>
    </source>
</evidence>
<keyword evidence="1" id="KW-1133">Transmembrane helix</keyword>
<reference evidence="2 3" key="1">
    <citation type="submission" date="2023-01" db="EMBL/GenBank/DDBJ databases">
        <title>Pseudomonas SA3-5T sp. nov., isolated from tidal flat sediment.</title>
        <authorList>
            <person name="Kim H.S."/>
            <person name="Kim J.-S."/>
            <person name="Suh M.K."/>
            <person name="Eom M.K."/>
            <person name="Lee J.-S."/>
        </authorList>
    </citation>
    <scope>NUCLEOTIDE SEQUENCE [LARGE SCALE GENOMIC DNA]</scope>
    <source>
        <strain evidence="2 3">SA3-5</strain>
    </source>
</reference>
<keyword evidence="3" id="KW-1185">Reference proteome</keyword>
<protein>
    <recommendedName>
        <fullName evidence="4">DUF4340 domain-containing protein</fullName>
    </recommendedName>
</protein>
<proteinExistence type="predicted"/>
<accession>A0ABT4XL43</accession>
<dbReference type="EMBL" id="JAQJZJ010000012">
    <property type="protein sequence ID" value="MDA7088828.1"/>
    <property type="molecule type" value="Genomic_DNA"/>
</dbReference>
<comment type="caution">
    <text evidence="2">The sequence shown here is derived from an EMBL/GenBank/DDBJ whole genome shotgun (WGS) entry which is preliminary data.</text>
</comment>
<feature type="transmembrane region" description="Helical" evidence="1">
    <location>
        <begin position="12"/>
        <end position="29"/>
    </location>
</feature>